<dbReference type="Gene3D" id="3.30.750.140">
    <property type="match status" value="1"/>
</dbReference>
<evidence type="ECO:0000313" key="5">
    <source>
        <dbReference type="Proteomes" id="UP000242310"/>
    </source>
</evidence>
<dbReference type="Pfam" id="PF02120">
    <property type="entry name" value="Flg_hook"/>
    <property type="match status" value="1"/>
</dbReference>
<comment type="caution">
    <text evidence="4">The sequence shown here is derived from an EMBL/GenBank/DDBJ whole genome shotgun (WGS) entry which is preliminary data.</text>
</comment>
<feature type="domain" description="Flagellar hook-length control protein-like C-terminal" evidence="3">
    <location>
        <begin position="387"/>
        <end position="466"/>
    </location>
</feature>
<feature type="coiled-coil region" evidence="1">
    <location>
        <begin position="113"/>
        <end position="140"/>
    </location>
</feature>
<evidence type="ECO:0000256" key="1">
    <source>
        <dbReference type="SAM" id="Coils"/>
    </source>
</evidence>
<dbReference type="OrthoDB" id="2112988at2"/>
<reference evidence="4 5" key="1">
    <citation type="submission" date="2018-03" db="EMBL/GenBank/DDBJ databases">
        <title>Genomic Encyclopedia of Type Strains, Phase III (KMG-III): the genomes of soil and plant-associated and newly described type strains.</title>
        <authorList>
            <person name="Whitman W."/>
        </authorList>
    </citation>
    <scope>NUCLEOTIDE SEQUENCE [LARGE SCALE GENOMIC DNA]</scope>
    <source>
        <strain evidence="4 5">CGMCC 1.07653</strain>
    </source>
</reference>
<dbReference type="Proteomes" id="UP000242310">
    <property type="component" value="Unassembled WGS sequence"/>
</dbReference>
<feature type="compositionally biased region" description="Acidic residues" evidence="2">
    <location>
        <begin position="489"/>
        <end position="500"/>
    </location>
</feature>
<sequence>MQMMQMMMTQSQSGMQMLNGNALKGEPKEGGGFLEMLSTTLSKHGEAKVDEQTSESDMLMQLFAELDVEDGEALLESLEEAFSFDREVVSEELFQDGQFNVEALQSFFSEQLSELSEAAIQQLEEGLQKLQSDGFSAEDEAALLASLEELAGDDGYFDASWLETEEVQQLLNALPEEEAETLTKLIEEEAPVEALLNDEGSSLLQFSGLSVFAEQSEAEEFPEESIEEALTKLEAQAKQDADTSEQKEALEALADAGFLQFDTSSSQAQQLFSSSALTSANLQRSLGLERFANQRQDGNAKPAETARSGGERTVANGSQYMQELMNQAAQRMEQNVGSSAGAFFQSGDTQQSLSNTQQLSIHLGEARSTEAQQKQFLRQFENAMQRSQFTQNGGNQQLSIKLYPESLGRLDIQLTRTTEGMTARLMTSSQAARDLVESQLNQLRQAFQQQNINVDRIEVQQPYSQTPQDEQDGRKQQEQQREQSRMPVDEEELEETIDFDELLDELTFEEKV</sequence>
<keyword evidence="4" id="KW-0282">Flagellum</keyword>
<keyword evidence="4" id="KW-0966">Cell projection</keyword>
<keyword evidence="5" id="KW-1185">Reference proteome</keyword>
<feature type="coiled-coil region" evidence="1">
    <location>
        <begin position="433"/>
        <end position="460"/>
    </location>
</feature>
<dbReference type="InterPro" id="IPR038610">
    <property type="entry name" value="FliK-like_C_sf"/>
</dbReference>
<feature type="compositionally biased region" description="Basic and acidic residues" evidence="2">
    <location>
        <begin position="471"/>
        <end position="488"/>
    </location>
</feature>
<keyword evidence="1" id="KW-0175">Coiled coil</keyword>
<feature type="region of interest" description="Disordered" evidence="2">
    <location>
        <begin position="461"/>
        <end position="500"/>
    </location>
</feature>
<evidence type="ECO:0000256" key="2">
    <source>
        <dbReference type="SAM" id="MobiDB-lite"/>
    </source>
</evidence>
<dbReference type="AlphaFoldDB" id="A0A2P8HYA3"/>
<dbReference type="CDD" id="cd17470">
    <property type="entry name" value="T3SS_Flik_C"/>
    <property type="match status" value="1"/>
</dbReference>
<dbReference type="InterPro" id="IPR021136">
    <property type="entry name" value="Flagellar_hook_control-like_C"/>
</dbReference>
<keyword evidence="4" id="KW-0969">Cilium</keyword>
<dbReference type="EMBL" id="PYAV01000001">
    <property type="protein sequence ID" value="PSL51193.1"/>
    <property type="molecule type" value="Genomic_DNA"/>
</dbReference>
<proteinExistence type="predicted"/>
<protein>
    <submittedName>
        <fullName evidence="4">Flagellar hook-length control protein FliK</fullName>
    </submittedName>
</protein>
<accession>A0A2P8HYA3</accession>
<evidence type="ECO:0000259" key="3">
    <source>
        <dbReference type="Pfam" id="PF02120"/>
    </source>
</evidence>
<organism evidence="4 5">
    <name type="scientific">Salsuginibacillus halophilus</name>
    <dbReference type="NCBI Taxonomy" id="517424"/>
    <lineage>
        <taxon>Bacteria</taxon>
        <taxon>Bacillati</taxon>
        <taxon>Bacillota</taxon>
        <taxon>Bacilli</taxon>
        <taxon>Bacillales</taxon>
        <taxon>Bacillaceae</taxon>
        <taxon>Salsuginibacillus</taxon>
    </lineage>
</organism>
<gene>
    <name evidence="4" type="ORF">B0H94_101103</name>
</gene>
<evidence type="ECO:0000313" key="4">
    <source>
        <dbReference type="EMBL" id="PSL51193.1"/>
    </source>
</evidence>
<feature type="region of interest" description="Disordered" evidence="2">
    <location>
        <begin position="290"/>
        <end position="311"/>
    </location>
</feature>
<name>A0A2P8HYA3_9BACI</name>